<dbReference type="EMBL" id="ML210342">
    <property type="protein sequence ID" value="TFK19407.1"/>
    <property type="molecule type" value="Genomic_DNA"/>
</dbReference>
<evidence type="ECO:0000313" key="4">
    <source>
        <dbReference type="Proteomes" id="UP000307440"/>
    </source>
</evidence>
<feature type="region of interest" description="Disordered" evidence="2">
    <location>
        <begin position="878"/>
        <end position="949"/>
    </location>
</feature>
<feature type="compositionally biased region" description="Basic residues" evidence="2">
    <location>
        <begin position="752"/>
        <end position="778"/>
    </location>
</feature>
<evidence type="ECO:0000256" key="2">
    <source>
        <dbReference type="SAM" id="MobiDB-lite"/>
    </source>
</evidence>
<evidence type="ECO:0000313" key="3">
    <source>
        <dbReference type="EMBL" id="TFK19407.1"/>
    </source>
</evidence>
<feature type="compositionally biased region" description="Acidic residues" evidence="2">
    <location>
        <begin position="890"/>
        <end position="906"/>
    </location>
</feature>
<feature type="compositionally biased region" description="Low complexity" evidence="2">
    <location>
        <begin position="32"/>
        <end position="59"/>
    </location>
</feature>
<feature type="region of interest" description="Disordered" evidence="2">
    <location>
        <begin position="167"/>
        <end position="188"/>
    </location>
</feature>
<feature type="region of interest" description="Disordered" evidence="2">
    <location>
        <begin position="1156"/>
        <end position="1184"/>
    </location>
</feature>
<feature type="region of interest" description="Disordered" evidence="2">
    <location>
        <begin position="579"/>
        <end position="607"/>
    </location>
</feature>
<gene>
    <name evidence="3" type="ORF">FA15DRAFT_682960</name>
</gene>
<feature type="compositionally biased region" description="Gly residues" evidence="2">
    <location>
        <begin position="938"/>
        <end position="949"/>
    </location>
</feature>
<feature type="compositionally biased region" description="Low complexity" evidence="2">
    <location>
        <begin position="7"/>
        <end position="23"/>
    </location>
</feature>
<name>A0A5C3KHL8_COPMA</name>
<feature type="coiled-coil region" evidence="1">
    <location>
        <begin position="451"/>
        <end position="478"/>
    </location>
</feature>
<sequence length="1260" mass="136186">MSDSESDSGSASSSSSCSSRSPSPEFRMLPPASRGRAGATSSGSEGDSSNSNSSNSSLNLKRRRTVVDEESSESPSAKKARQLEHHVQIPSGESESAFGARTNLKGWTTTPHPHPRLPSLSTLTHAGDRTRSRAIPALDDLAVAKMNYTRSKVMNIQSLAASCVLAEGGSSTPKPEDREQEEQQQQSAPVVVTLEDWEDSKEVWGRCLEVVDVEEPSETLPLLRGIIHECSRFLQVYEDPSVLFLNPALAAATAESRKSSMDGRAPIKVHSAVNTSPMVVATPSTSTESVLIPNAPPPPPQAAAASKDLPTAFHALLGTALFFFGNLIGANPHLALEGEPRSVAFYHLYALDVFEMGERLPARTGSGYGFSVGAGFGNARFDGEGNVYVTGVGGGLGGGVEGLGGSGAAGLAADQHLAHVHAHGHGLGHYDCCGLGSKEDWRMAITWGRTIVSLAEELLERERMCEDMEDEWERLQARASEQQSFVYGYRQPAASMLPARPQMNPSGFLAEDFIVGSGQFVVGAGGGYFSGTGGRGMGFSVDGLGVLRVDVDSRGGAVGSDRLPSALYALEREGRVDVSSPGAGVSGPLQGLSLDTPGVERAGGEREDPRVFWTHDCPFVMIRSRMPPVTRRMTLGGGGDGKHGREGGGFSEWWAVDEEEGDDGEGCGGARVPFAVSGGDDEDVERKKQRKKQKQKQKEKQTGRKRRAGVDVDAMMKLAVDQFSRGILHMPRSGEMFGGVGVGRVVDAEGKKGKRHHHHHHHHGHHHHHHHHHRRRHRSAGEGGKSGAVSDQERAGAGEDSEPGSASYARPSVSEQVLAQPFSRATHLLTIALEVLLLAEKLPEPGSRYKWATYAESVFEQMRLEESPGAGVVVIRGEGRSRRERREDRMDVDEAVGGDEDVDMDEDRERHAHSGSGSRHRHSHSVHRRQSGKEGLEGGEGGGKRVGGHGVFLDSNNNAVILKARGRCALIVGSAVAEEDVECFLEGSEDEDEGGSVNAKGKPKVEEKGKAEVKVKLEEEREEQKEAKRKEVIEKVLRSEDAEEARRKLREANMFLERARSVWRESVGERRREREVVGGEILWRKKERARKAAVAQRALPVGEVKAGEGKKKVRRGIGAVAAQNKRRKMSSEGVFEGMQVDADDVASFGVREGEGGVLEEGVRSEPKAKSASPVQVQGQVEDEGEVRDAELLALFRAEEGEEEEEEKEFARLIAECVLTLANILPGGGEECEREREELYRVAKEEGLRGGVGDVVAEVYR</sequence>
<keyword evidence="4" id="KW-1185">Reference proteome</keyword>
<feature type="coiled-coil region" evidence="1">
    <location>
        <begin position="1010"/>
        <end position="1062"/>
    </location>
</feature>
<dbReference type="AlphaFoldDB" id="A0A5C3KHL8"/>
<feature type="compositionally biased region" description="Basic residues" evidence="2">
    <location>
        <begin position="918"/>
        <end position="930"/>
    </location>
</feature>
<feature type="region of interest" description="Disordered" evidence="2">
    <location>
        <begin position="750"/>
        <end position="809"/>
    </location>
</feature>
<organism evidence="3 4">
    <name type="scientific">Coprinopsis marcescibilis</name>
    <name type="common">Agaric fungus</name>
    <name type="synonym">Psathyrella marcescibilis</name>
    <dbReference type="NCBI Taxonomy" id="230819"/>
    <lineage>
        <taxon>Eukaryota</taxon>
        <taxon>Fungi</taxon>
        <taxon>Dikarya</taxon>
        <taxon>Basidiomycota</taxon>
        <taxon>Agaricomycotina</taxon>
        <taxon>Agaricomycetes</taxon>
        <taxon>Agaricomycetidae</taxon>
        <taxon>Agaricales</taxon>
        <taxon>Agaricineae</taxon>
        <taxon>Psathyrellaceae</taxon>
        <taxon>Coprinopsis</taxon>
    </lineage>
</organism>
<dbReference type="Proteomes" id="UP000307440">
    <property type="component" value="Unassembled WGS sequence"/>
</dbReference>
<feature type="region of interest" description="Disordered" evidence="2">
    <location>
        <begin position="659"/>
        <end position="710"/>
    </location>
</feature>
<keyword evidence="1" id="KW-0175">Coiled coil</keyword>
<proteinExistence type="predicted"/>
<protein>
    <submittedName>
        <fullName evidence="3">Uncharacterized protein</fullName>
    </submittedName>
</protein>
<feature type="region of interest" description="Disordered" evidence="2">
    <location>
        <begin position="1"/>
        <end position="123"/>
    </location>
</feature>
<feature type="compositionally biased region" description="Basic and acidic residues" evidence="2">
    <location>
        <begin position="878"/>
        <end position="889"/>
    </location>
</feature>
<evidence type="ECO:0000256" key="1">
    <source>
        <dbReference type="SAM" id="Coils"/>
    </source>
</evidence>
<dbReference type="OrthoDB" id="3204217at2759"/>
<reference evidence="3 4" key="1">
    <citation type="journal article" date="2019" name="Nat. Ecol. Evol.">
        <title>Megaphylogeny resolves global patterns of mushroom evolution.</title>
        <authorList>
            <person name="Varga T."/>
            <person name="Krizsan K."/>
            <person name="Foldi C."/>
            <person name="Dima B."/>
            <person name="Sanchez-Garcia M."/>
            <person name="Sanchez-Ramirez S."/>
            <person name="Szollosi G.J."/>
            <person name="Szarkandi J.G."/>
            <person name="Papp V."/>
            <person name="Albert L."/>
            <person name="Andreopoulos W."/>
            <person name="Angelini C."/>
            <person name="Antonin V."/>
            <person name="Barry K.W."/>
            <person name="Bougher N.L."/>
            <person name="Buchanan P."/>
            <person name="Buyck B."/>
            <person name="Bense V."/>
            <person name="Catcheside P."/>
            <person name="Chovatia M."/>
            <person name="Cooper J."/>
            <person name="Damon W."/>
            <person name="Desjardin D."/>
            <person name="Finy P."/>
            <person name="Geml J."/>
            <person name="Haridas S."/>
            <person name="Hughes K."/>
            <person name="Justo A."/>
            <person name="Karasinski D."/>
            <person name="Kautmanova I."/>
            <person name="Kiss B."/>
            <person name="Kocsube S."/>
            <person name="Kotiranta H."/>
            <person name="LaButti K.M."/>
            <person name="Lechner B.E."/>
            <person name="Liimatainen K."/>
            <person name="Lipzen A."/>
            <person name="Lukacs Z."/>
            <person name="Mihaltcheva S."/>
            <person name="Morgado L.N."/>
            <person name="Niskanen T."/>
            <person name="Noordeloos M.E."/>
            <person name="Ohm R.A."/>
            <person name="Ortiz-Santana B."/>
            <person name="Ovrebo C."/>
            <person name="Racz N."/>
            <person name="Riley R."/>
            <person name="Savchenko A."/>
            <person name="Shiryaev A."/>
            <person name="Soop K."/>
            <person name="Spirin V."/>
            <person name="Szebenyi C."/>
            <person name="Tomsovsky M."/>
            <person name="Tulloss R.E."/>
            <person name="Uehling J."/>
            <person name="Grigoriev I.V."/>
            <person name="Vagvolgyi C."/>
            <person name="Papp T."/>
            <person name="Martin F.M."/>
            <person name="Miettinen O."/>
            <person name="Hibbett D.S."/>
            <person name="Nagy L.G."/>
        </authorList>
    </citation>
    <scope>NUCLEOTIDE SEQUENCE [LARGE SCALE GENOMIC DNA]</scope>
    <source>
        <strain evidence="3 4">CBS 121175</strain>
    </source>
</reference>
<dbReference type="STRING" id="230819.A0A5C3KHL8"/>
<accession>A0A5C3KHL8</accession>
<feature type="region of interest" description="Disordered" evidence="2">
    <location>
        <begin position="630"/>
        <end position="649"/>
    </location>
</feature>